<evidence type="ECO:0000313" key="2">
    <source>
        <dbReference type="EMBL" id="CAE6498081.1"/>
    </source>
</evidence>
<dbReference type="Proteomes" id="UP000663888">
    <property type="component" value="Unassembled WGS sequence"/>
</dbReference>
<accession>A0A8H3CX37</accession>
<dbReference type="AlphaFoldDB" id="A0A8H3CX37"/>
<comment type="caution">
    <text evidence="2">The sequence shown here is derived from an EMBL/GenBank/DDBJ whole genome shotgun (WGS) entry which is preliminary data.</text>
</comment>
<evidence type="ECO:0000313" key="1">
    <source>
        <dbReference type="EMBL" id="CAE6491205.1"/>
    </source>
</evidence>
<dbReference type="EMBL" id="CAJMWX010001484">
    <property type="protein sequence ID" value="CAE6491205.1"/>
    <property type="molecule type" value="Genomic_DNA"/>
</dbReference>
<evidence type="ECO:0000313" key="3">
    <source>
        <dbReference type="Proteomes" id="UP000663861"/>
    </source>
</evidence>
<dbReference type="Proteomes" id="UP000663861">
    <property type="component" value="Unassembled WGS sequence"/>
</dbReference>
<sequence>MPTTRSQAKRARLPDTGQRVGINRLPPELLSTIFVTCVLLDEYNTFIVPPWHSAKRCLARARPTALLDIDLDLETVLDDDSDSDYWANHEADSLDSLAEKAEDVLNFIFNHG</sequence>
<protein>
    <submittedName>
        <fullName evidence="2">Uncharacterized protein</fullName>
    </submittedName>
</protein>
<organism evidence="2 3">
    <name type="scientific">Rhizoctonia solani</name>
    <dbReference type="NCBI Taxonomy" id="456999"/>
    <lineage>
        <taxon>Eukaryota</taxon>
        <taxon>Fungi</taxon>
        <taxon>Dikarya</taxon>
        <taxon>Basidiomycota</taxon>
        <taxon>Agaricomycotina</taxon>
        <taxon>Agaricomycetes</taxon>
        <taxon>Cantharellales</taxon>
        <taxon>Ceratobasidiaceae</taxon>
        <taxon>Rhizoctonia</taxon>
    </lineage>
</organism>
<name>A0A8H3CX37_9AGAM</name>
<feature type="non-terminal residue" evidence="2">
    <location>
        <position position="1"/>
    </location>
</feature>
<gene>
    <name evidence="2" type="ORF">RDB_LOCUS119208</name>
    <name evidence="1" type="ORF">RDB_LOCUS140140</name>
</gene>
<dbReference type="EMBL" id="CAJMWY010003037">
    <property type="protein sequence ID" value="CAE6498081.1"/>
    <property type="molecule type" value="Genomic_DNA"/>
</dbReference>
<proteinExistence type="predicted"/>
<reference evidence="2" key="1">
    <citation type="submission" date="2021-01" db="EMBL/GenBank/DDBJ databases">
        <authorList>
            <person name="Kaushik A."/>
        </authorList>
    </citation>
    <scope>NUCLEOTIDE SEQUENCE</scope>
    <source>
        <strain evidence="1">AG4-R118</strain>
        <strain evidence="2">AG4-RS23</strain>
    </source>
</reference>